<feature type="non-terminal residue" evidence="1">
    <location>
        <position position="66"/>
    </location>
</feature>
<name>A0AAD6FAD2_9TELE</name>
<proteinExistence type="predicted"/>
<evidence type="ECO:0000313" key="1">
    <source>
        <dbReference type="EMBL" id="KAJ4926592.1"/>
    </source>
</evidence>
<accession>A0AAD6FAD2</accession>
<protein>
    <submittedName>
        <fullName evidence="1">Uncharacterized protein</fullName>
    </submittedName>
</protein>
<dbReference type="AlphaFoldDB" id="A0AAD6FAD2"/>
<reference evidence="1" key="1">
    <citation type="submission" date="2022-11" db="EMBL/GenBank/DDBJ databases">
        <title>Chromosome-level genome of Pogonophryne albipinna.</title>
        <authorList>
            <person name="Jo E."/>
        </authorList>
    </citation>
    <scope>NUCLEOTIDE SEQUENCE</scope>
    <source>
        <strain evidence="1">SGF0006</strain>
        <tissue evidence="1">Muscle</tissue>
    </source>
</reference>
<evidence type="ECO:0000313" key="2">
    <source>
        <dbReference type="Proteomes" id="UP001219934"/>
    </source>
</evidence>
<dbReference type="Proteomes" id="UP001219934">
    <property type="component" value="Unassembled WGS sequence"/>
</dbReference>
<keyword evidence="2" id="KW-1185">Reference proteome</keyword>
<sequence>SLPLCHTCVFPQSTQQHQRMTLLDSPYDSKDSEIGGKAWRPAVALTASTTVRDDGRPGAQRDAETR</sequence>
<comment type="caution">
    <text evidence="1">The sequence shown here is derived from an EMBL/GenBank/DDBJ whole genome shotgun (WGS) entry which is preliminary data.</text>
</comment>
<organism evidence="1 2">
    <name type="scientific">Pogonophryne albipinna</name>
    <dbReference type="NCBI Taxonomy" id="1090488"/>
    <lineage>
        <taxon>Eukaryota</taxon>
        <taxon>Metazoa</taxon>
        <taxon>Chordata</taxon>
        <taxon>Craniata</taxon>
        <taxon>Vertebrata</taxon>
        <taxon>Euteleostomi</taxon>
        <taxon>Actinopterygii</taxon>
        <taxon>Neopterygii</taxon>
        <taxon>Teleostei</taxon>
        <taxon>Neoteleostei</taxon>
        <taxon>Acanthomorphata</taxon>
        <taxon>Eupercaria</taxon>
        <taxon>Perciformes</taxon>
        <taxon>Notothenioidei</taxon>
        <taxon>Pogonophryne</taxon>
    </lineage>
</organism>
<dbReference type="EMBL" id="JAPTMU010000019">
    <property type="protein sequence ID" value="KAJ4926592.1"/>
    <property type="molecule type" value="Genomic_DNA"/>
</dbReference>
<gene>
    <name evidence="1" type="ORF">JOQ06_014342</name>
</gene>
<feature type="non-terminal residue" evidence="1">
    <location>
        <position position="1"/>
    </location>
</feature>